<name>A0ABP8Z839_9ACTN</name>
<evidence type="ECO:0000256" key="1">
    <source>
        <dbReference type="SAM" id="MobiDB-lite"/>
    </source>
</evidence>
<dbReference type="Gene3D" id="1.10.510.10">
    <property type="entry name" value="Transferase(Phosphotransferase) domain 1"/>
    <property type="match status" value="1"/>
</dbReference>
<evidence type="ECO:0000259" key="3">
    <source>
        <dbReference type="PROSITE" id="PS50011"/>
    </source>
</evidence>
<dbReference type="PROSITE" id="PS50011">
    <property type="entry name" value="PROTEIN_KINASE_DOM"/>
    <property type="match status" value="1"/>
</dbReference>
<protein>
    <recommendedName>
        <fullName evidence="3">Protein kinase domain-containing protein</fullName>
    </recommendedName>
</protein>
<comment type="caution">
    <text evidence="4">The sequence shown here is derived from an EMBL/GenBank/DDBJ whole genome shotgun (WGS) entry which is preliminary data.</text>
</comment>
<organism evidence="4 5">
    <name type="scientific">Gordonia alkaliphila</name>
    <dbReference type="NCBI Taxonomy" id="1053547"/>
    <lineage>
        <taxon>Bacteria</taxon>
        <taxon>Bacillati</taxon>
        <taxon>Actinomycetota</taxon>
        <taxon>Actinomycetes</taxon>
        <taxon>Mycobacteriales</taxon>
        <taxon>Gordoniaceae</taxon>
        <taxon>Gordonia</taxon>
    </lineage>
</organism>
<dbReference type="Proteomes" id="UP001500822">
    <property type="component" value="Unassembled WGS sequence"/>
</dbReference>
<keyword evidence="2" id="KW-0812">Transmembrane</keyword>
<feature type="region of interest" description="Disordered" evidence="1">
    <location>
        <begin position="256"/>
        <end position="350"/>
    </location>
</feature>
<dbReference type="Gene3D" id="3.30.200.20">
    <property type="entry name" value="Phosphorylase Kinase, domain 1"/>
    <property type="match status" value="1"/>
</dbReference>
<accession>A0ABP8Z839</accession>
<feature type="compositionally biased region" description="Low complexity" evidence="1">
    <location>
        <begin position="312"/>
        <end position="322"/>
    </location>
</feature>
<sequence>MPVSYSFRMLRTGQTFAGLRVVGTLGVGEAGESYLVKAPNATAEDILLLLPESRTSDSAYRQEFLAAAAQAATLDHPAVVAVRGYGEEQGRLWIAREYLPSPTAETLVRQSGPFSPAETVAAIAALGGALDQARQRGQARAEIAPADLIVVEAHEGRRYKLSGFGMPAAKESEDRADQVALGDLATFLLTGGASIGQRVTTMRPELPEAVNEVLGRVREPAADRYGSTGEFAAALATALLGDEGTAIVDAVNAPTTVVPSPPAEPTATIPTGPAAPTQPYHSGPQYGVPPQQVNQWGQQPPVAPPPGGQYGAPGYPFAGGQPPAYPGGPGGPGGPDYPGGYQVGPQQPDDGARKRKLAMVIGIGVVAFLLVIGLVLALTLSGGDEDEQKTASSSSATTTSTSRTTTTPTQTNPMVVNGVPTKCVAGAPTMRGTTAYLDGGPIRIDAVDLPPGWNPDPGSQMPFLVDSDGLVVSRPAGENWQAQLLVGSLPASFTGDLDAIARKFMECLSEMPGYANTNAKPAVIENQRESTPNNSDMKLLYFTGKVPVNRGSITSDDFVLLVADTQPRSIALGYSANNDPLSQGEVTKAVQEALVKTR</sequence>
<reference evidence="5" key="1">
    <citation type="journal article" date="2019" name="Int. J. Syst. Evol. Microbiol.">
        <title>The Global Catalogue of Microorganisms (GCM) 10K type strain sequencing project: providing services to taxonomists for standard genome sequencing and annotation.</title>
        <authorList>
            <consortium name="The Broad Institute Genomics Platform"/>
            <consortium name="The Broad Institute Genome Sequencing Center for Infectious Disease"/>
            <person name="Wu L."/>
            <person name="Ma J."/>
        </authorList>
    </citation>
    <scope>NUCLEOTIDE SEQUENCE [LARGE SCALE GENOMIC DNA]</scope>
    <source>
        <strain evidence="5">JCM 18077</strain>
    </source>
</reference>
<dbReference type="SUPFAM" id="SSF56112">
    <property type="entry name" value="Protein kinase-like (PK-like)"/>
    <property type="match status" value="1"/>
</dbReference>
<keyword evidence="5" id="KW-1185">Reference proteome</keyword>
<proteinExistence type="predicted"/>
<feature type="compositionally biased region" description="Gly residues" evidence="1">
    <location>
        <begin position="327"/>
        <end position="337"/>
    </location>
</feature>
<feature type="compositionally biased region" description="Low complexity" evidence="1">
    <location>
        <begin position="390"/>
        <end position="411"/>
    </location>
</feature>
<feature type="region of interest" description="Disordered" evidence="1">
    <location>
        <begin position="382"/>
        <end position="416"/>
    </location>
</feature>
<evidence type="ECO:0000313" key="5">
    <source>
        <dbReference type="Proteomes" id="UP001500822"/>
    </source>
</evidence>
<feature type="domain" description="Protein kinase" evidence="3">
    <location>
        <begin position="19"/>
        <end position="415"/>
    </location>
</feature>
<feature type="compositionally biased region" description="Low complexity" evidence="1">
    <location>
        <begin position="338"/>
        <end position="349"/>
    </location>
</feature>
<keyword evidence="2" id="KW-1133">Transmembrane helix</keyword>
<dbReference type="InterPro" id="IPR000719">
    <property type="entry name" value="Prot_kinase_dom"/>
</dbReference>
<evidence type="ECO:0000256" key="2">
    <source>
        <dbReference type="SAM" id="Phobius"/>
    </source>
</evidence>
<gene>
    <name evidence="4" type="ORF">GCM10023217_19500</name>
</gene>
<keyword evidence="2" id="KW-0472">Membrane</keyword>
<feature type="transmembrane region" description="Helical" evidence="2">
    <location>
        <begin position="357"/>
        <end position="380"/>
    </location>
</feature>
<evidence type="ECO:0000313" key="4">
    <source>
        <dbReference type="EMBL" id="GAA4749332.1"/>
    </source>
</evidence>
<dbReference type="EMBL" id="BAABIE010000008">
    <property type="protein sequence ID" value="GAA4749332.1"/>
    <property type="molecule type" value="Genomic_DNA"/>
</dbReference>
<feature type="compositionally biased region" description="Low complexity" evidence="1">
    <location>
        <begin position="265"/>
        <end position="279"/>
    </location>
</feature>
<dbReference type="InterPro" id="IPR011009">
    <property type="entry name" value="Kinase-like_dom_sf"/>
</dbReference>